<sequence length="72" mass="8039">MKLKNVLSMTATILSEVYLFIVDIGRALRLPVIVAIASVVVLCFVAVVFRLYPTEKSPIQSFNIQANYKPPQ</sequence>
<reference evidence="2 3" key="1">
    <citation type="submission" date="2016-08" db="EMBL/GenBank/DDBJ databases">
        <title>Draft genome sequence of Candidatus Piscirickettsia litoralis, from seawater.</title>
        <authorList>
            <person name="Wan X."/>
            <person name="Lee A.J."/>
            <person name="Hou S."/>
            <person name="Donachie S.P."/>
        </authorList>
    </citation>
    <scope>NUCLEOTIDE SEQUENCE [LARGE SCALE GENOMIC DNA]</scope>
    <source>
        <strain evidence="2 3">Y2</strain>
    </source>
</reference>
<evidence type="ECO:0000313" key="2">
    <source>
        <dbReference type="EMBL" id="ODN41302.1"/>
    </source>
</evidence>
<comment type="caution">
    <text evidence="2">The sequence shown here is derived from an EMBL/GenBank/DDBJ whole genome shotgun (WGS) entry which is preliminary data.</text>
</comment>
<feature type="transmembrane region" description="Helical" evidence="1">
    <location>
        <begin position="29"/>
        <end position="52"/>
    </location>
</feature>
<gene>
    <name evidence="2" type="ORF">BGC07_17210</name>
</gene>
<dbReference type="Proteomes" id="UP000094329">
    <property type="component" value="Unassembled WGS sequence"/>
</dbReference>
<organism evidence="2 3">
    <name type="scientific">Piscirickettsia litoralis</name>
    <dbReference type="NCBI Taxonomy" id="1891921"/>
    <lineage>
        <taxon>Bacteria</taxon>
        <taxon>Pseudomonadati</taxon>
        <taxon>Pseudomonadota</taxon>
        <taxon>Gammaproteobacteria</taxon>
        <taxon>Thiotrichales</taxon>
        <taxon>Piscirickettsiaceae</taxon>
        <taxon>Piscirickettsia</taxon>
    </lineage>
</organism>
<evidence type="ECO:0000313" key="3">
    <source>
        <dbReference type="Proteomes" id="UP000094329"/>
    </source>
</evidence>
<keyword evidence="1" id="KW-1133">Transmembrane helix</keyword>
<keyword evidence="1" id="KW-0472">Membrane</keyword>
<proteinExistence type="predicted"/>
<keyword evidence="3" id="KW-1185">Reference proteome</keyword>
<protein>
    <submittedName>
        <fullName evidence="2">Uncharacterized protein</fullName>
    </submittedName>
</protein>
<accession>A0ABX2ZZ57</accession>
<name>A0ABX2ZZ57_9GAMM</name>
<keyword evidence="1" id="KW-0812">Transmembrane</keyword>
<dbReference type="EMBL" id="MDTU01000004">
    <property type="protein sequence ID" value="ODN41302.1"/>
    <property type="molecule type" value="Genomic_DNA"/>
</dbReference>
<evidence type="ECO:0000256" key="1">
    <source>
        <dbReference type="SAM" id="Phobius"/>
    </source>
</evidence>